<dbReference type="Pfam" id="PF13545">
    <property type="entry name" value="HTH_Crp_2"/>
    <property type="match status" value="1"/>
</dbReference>
<dbReference type="RefSeq" id="WP_121937965.1">
    <property type="nucleotide sequence ID" value="NZ_REFR01000010.1"/>
</dbReference>
<dbReference type="AlphaFoldDB" id="A0A3M0CG93"/>
<dbReference type="InterPro" id="IPR036390">
    <property type="entry name" value="WH_DNA-bd_sf"/>
</dbReference>
<dbReference type="CDD" id="cd00038">
    <property type="entry name" value="CAP_ED"/>
    <property type="match status" value="1"/>
</dbReference>
<proteinExistence type="predicted"/>
<dbReference type="PROSITE" id="PS50042">
    <property type="entry name" value="CNMP_BINDING_3"/>
    <property type="match status" value="1"/>
</dbReference>
<keyword evidence="2" id="KW-0238">DNA-binding</keyword>
<dbReference type="SUPFAM" id="SSF51206">
    <property type="entry name" value="cAMP-binding domain-like"/>
    <property type="match status" value="1"/>
</dbReference>
<gene>
    <name evidence="6" type="ORF">BXY39_1249</name>
</gene>
<dbReference type="InParanoid" id="A0A3M0CG93"/>
<feature type="domain" description="HTH crp-type" evidence="5">
    <location>
        <begin position="137"/>
        <end position="201"/>
    </location>
</feature>
<accession>A0A3M0CG93</accession>
<dbReference type="InterPro" id="IPR014710">
    <property type="entry name" value="RmlC-like_jellyroll"/>
</dbReference>
<dbReference type="OrthoDB" id="9776746at2"/>
<dbReference type="Proteomes" id="UP000271227">
    <property type="component" value="Unassembled WGS sequence"/>
</dbReference>
<reference evidence="6 7" key="1">
    <citation type="submission" date="2018-10" db="EMBL/GenBank/DDBJ databases">
        <title>Genomic Encyclopedia of Archaeal and Bacterial Type Strains, Phase II (KMG-II): from individual species to whole genera.</title>
        <authorList>
            <person name="Goeker M."/>
        </authorList>
    </citation>
    <scope>NUCLEOTIDE SEQUENCE [LARGE SCALE GENOMIC DNA]</scope>
    <source>
        <strain evidence="6 7">DSM 25217</strain>
    </source>
</reference>
<organism evidence="6 7">
    <name type="scientific">Eilatimonas milleporae</name>
    <dbReference type="NCBI Taxonomy" id="911205"/>
    <lineage>
        <taxon>Bacteria</taxon>
        <taxon>Pseudomonadati</taxon>
        <taxon>Pseudomonadota</taxon>
        <taxon>Alphaproteobacteria</taxon>
        <taxon>Kordiimonadales</taxon>
        <taxon>Kordiimonadaceae</taxon>
        <taxon>Eilatimonas</taxon>
    </lineage>
</organism>
<dbReference type="InterPro" id="IPR036388">
    <property type="entry name" value="WH-like_DNA-bd_sf"/>
</dbReference>
<dbReference type="Gene3D" id="1.10.10.10">
    <property type="entry name" value="Winged helix-like DNA-binding domain superfamily/Winged helix DNA-binding domain"/>
    <property type="match status" value="1"/>
</dbReference>
<dbReference type="PANTHER" id="PTHR24567:SF74">
    <property type="entry name" value="HTH-TYPE TRANSCRIPTIONAL REGULATOR ARCR"/>
    <property type="match status" value="1"/>
</dbReference>
<keyword evidence="7" id="KW-1185">Reference proteome</keyword>
<dbReference type="SMART" id="SM00419">
    <property type="entry name" value="HTH_CRP"/>
    <property type="match status" value="1"/>
</dbReference>
<comment type="caution">
    <text evidence="6">The sequence shown here is derived from an EMBL/GenBank/DDBJ whole genome shotgun (WGS) entry which is preliminary data.</text>
</comment>
<name>A0A3M0CG93_9PROT</name>
<evidence type="ECO:0000259" key="4">
    <source>
        <dbReference type="PROSITE" id="PS50042"/>
    </source>
</evidence>
<dbReference type="InterPro" id="IPR000595">
    <property type="entry name" value="cNMP-bd_dom"/>
</dbReference>
<dbReference type="InterPro" id="IPR012318">
    <property type="entry name" value="HTH_CRP"/>
</dbReference>
<feature type="domain" description="Cyclic nucleotide-binding" evidence="4">
    <location>
        <begin position="21"/>
        <end position="123"/>
    </location>
</feature>
<dbReference type="GO" id="GO:0003700">
    <property type="term" value="F:DNA-binding transcription factor activity"/>
    <property type="evidence" value="ECO:0007669"/>
    <property type="project" value="TreeGrafter"/>
</dbReference>
<dbReference type="PANTHER" id="PTHR24567">
    <property type="entry name" value="CRP FAMILY TRANSCRIPTIONAL REGULATORY PROTEIN"/>
    <property type="match status" value="1"/>
</dbReference>
<dbReference type="GO" id="GO:0003677">
    <property type="term" value="F:DNA binding"/>
    <property type="evidence" value="ECO:0007669"/>
    <property type="project" value="UniProtKB-KW"/>
</dbReference>
<dbReference type="InterPro" id="IPR018490">
    <property type="entry name" value="cNMP-bd_dom_sf"/>
</dbReference>
<sequence>MSQPQENFHRPDCLKDASTVFVPKGTRVFQTGDPCNRFFYLLTGSIRVDLIARNGRTIMLYRFGGGETCVLTTSCLLGGDAYCAEAVAEEDTWACALPADAFEAQLSRSADFRRIVFSSFSARLAAMMEKVEEVAFVPIDRRLADRALQMHRQSPDIRITHERLAADLGTAREVISRKLAEWEKQGFIERGRGMFRIRDTAPLERLASLGD</sequence>
<keyword evidence="1" id="KW-0805">Transcription regulation</keyword>
<dbReference type="GO" id="GO:0005829">
    <property type="term" value="C:cytosol"/>
    <property type="evidence" value="ECO:0007669"/>
    <property type="project" value="TreeGrafter"/>
</dbReference>
<dbReference type="Gene3D" id="2.60.120.10">
    <property type="entry name" value="Jelly Rolls"/>
    <property type="match status" value="1"/>
</dbReference>
<evidence type="ECO:0000256" key="1">
    <source>
        <dbReference type="ARBA" id="ARBA00023015"/>
    </source>
</evidence>
<evidence type="ECO:0000313" key="6">
    <source>
        <dbReference type="EMBL" id="RMB08614.1"/>
    </source>
</evidence>
<evidence type="ECO:0000256" key="2">
    <source>
        <dbReference type="ARBA" id="ARBA00023125"/>
    </source>
</evidence>
<dbReference type="InterPro" id="IPR050397">
    <property type="entry name" value="Env_Response_Regulators"/>
</dbReference>
<evidence type="ECO:0000259" key="5">
    <source>
        <dbReference type="PROSITE" id="PS51063"/>
    </source>
</evidence>
<evidence type="ECO:0000256" key="3">
    <source>
        <dbReference type="ARBA" id="ARBA00023163"/>
    </source>
</evidence>
<dbReference type="Pfam" id="PF00027">
    <property type="entry name" value="cNMP_binding"/>
    <property type="match status" value="1"/>
</dbReference>
<keyword evidence="3" id="KW-0804">Transcription</keyword>
<evidence type="ECO:0000313" key="7">
    <source>
        <dbReference type="Proteomes" id="UP000271227"/>
    </source>
</evidence>
<dbReference type="EMBL" id="REFR01000010">
    <property type="protein sequence ID" value="RMB08614.1"/>
    <property type="molecule type" value="Genomic_DNA"/>
</dbReference>
<dbReference type="SUPFAM" id="SSF46785">
    <property type="entry name" value="Winged helix' DNA-binding domain"/>
    <property type="match status" value="1"/>
</dbReference>
<protein>
    <submittedName>
        <fullName evidence="6">Cyclic nucleotide-binding protein</fullName>
    </submittedName>
</protein>
<dbReference type="PROSITE" id="PS51063">
    <property type="entry name" value="HTH_CRP_2"/>
    <property type="match status" value="1"/>
</dbReference>